<dbReference type="EMBL" id="KV921309">
    <property type="protein sequence ID" value="ORE19531.1"/>
    <property type="molecule type" value="Genomic_DNA"/>
</dbReference>
<keyword evidence="5" id="KW-0687">Ribonucleoprotein</keyword>
<dbReference type="PANTHER" id="PTHR13477">
    <property type="entry name" value="MITOCHONDRIAL 39S RIBOSOMAL PROTEIN L49"/>
    <property type="match status" value="1"/>
</dbReference>
<reference evidence="7 8" key="1">
    <citation type="journal article" date="2016" name="Proc. Natl. Acad. Sci. U.S.A.">
        <title>Lipid metabolic changes in an early divergent fungus govern the establishment of a mutualistic symbiosis with endobacteria.</title>
        <authorList>
            <person name="Lastovetsky O.A."/>
            <person name="Gaspar M.L."/>
            <person name="Mondo S.J."/>
            <person name="LaButti K.M."/>
            <person name="Sandor L."/>
            <person name="Grigoriev I.V."/>
            <person name="Henry S.A."/>
            <person name="Pawlowska T.E."/>
        </authorList>
    </citation>
    <scope>NUCLEOTIDE SEQUENCE [LARGE SCALE GENOMIC DNA]</scope>
    <source>
        <strain evidence="7 8">ATCC 11559</strain>
    </source>
</reference>
<comment type="similarity">
    <text evidence="2">Belongs to the mitochondrion-specific ribosomal protein mL49 family.</text>
</comment>
<evidence type="ECO:0000313" key="7">
    <source>
        <dbReference type="EMBL" id="ORE19531.1"/>
    </source>
</evidence>
<dbReference type="GO" id="GO:0005762">
    <property type="term" value="C:mitochondrial large ribosomal subunit"/>
    <property type="evidence" value="ECO:0007669"/>
    <property type="project" value="TreeGrafter"/>
</dbReference>
<dbReference type="OMA" id="FYSTPAY"/>
<dbReference type="AlphaFoldDB" id="A0A1X0S5V3"/>
<evidence type="ECO:0000313" key="8">
    <source>
        <dbReference type="Proteomes" id="UP000242381"/>
    </source>
</evidence>
<dbReference type="InterPro" id="IPR007740">
    <property type="entry name" value="Ribosomal_mL49"/>
</dbReference>
<evidence type="ECO:0000256" key="6">
    <source>
        <dbReference type="ARBA" id="ARBA00035191"/>
    </source>
</evidence>
<dbReference type="Pfam" id="PF05046">
    <property type="entry name" value="Img2"/>
    <property type="match status" value="1"/>
</dbReference>
<dbReference type="GO" id="GO:0006412">
    <property type="term" value="P:translation"/>
    <property type="evidence" value="ECO:0007669"/>
    <property type="project" value="InterPro"/>
</dbReference>
<dbReference type="Gene3D" id="3.30.780.10">
    <property type="entry name" value="SUI1-like domain"/>
    <property type="match status" value="1"/>
</dbReference>
<name>A0A1X0S5V3_RHIZD</name>
<comment type="subcellular location">
    <subcellularLocation>
        <location evidence="1">Mitochondrion</location>
    </subcellularLocation>
</comment>
<dbReference type="VEuPathDB" id="FungiDB:BCV72DRAFT_283679"/>
<accession>A0A1X0S5V3</accession>
<sequence>MLRTFLCQKRLYSTPSYFVSRTSSKGLPVYSEYKNGRTNLSTIVRRIKGDANALVNDLKKDFPEAVAKVNPITQNVIIKGHHVNEIKEWLMMKGF</sequence>
<organism evidence="7 8">
    <name type="scientific">Rhizopus microsporus</name>
    <dbReference type="NCBI Taxonomy" id="58291"/>
    <lineage>
        <taxon>Eukaryota</taxon>
        <taxon>Fungi</taxon>
        <taxon>Fungi incertae sedis</taxon>
        <taxon>Mucoromycota</taxon>
        <taxon>Mucoromycotina</taxon>
        <taxon>Mucoromycetes</taxon>
        <taxon>Mucorales</taxon>
        <taxon>Mucorineae</taxon>
        <taxon>Rhizopodaceae</taxon>
        <taxon>Rhizopus</taxon>
    </lineage>
</organism>
<keyword evidence="4" id="KW-0496">Mitochondrion</keyword>
<gene>
    <name evidence="7" type="ORF">BCV71DRAFT_100853</name>
</gene>
<dbReference type="Proteomes" id="UP000242381">
    <property type="component" value="Unassembled WGS sequence"/>
</dbReference>
<evidence type="ECO:0000256" key="4">
    <source>
        <dbReference type="ARBA" id="ARBA00023128"/>
    </source>
</evidence>
<protein>
    <recommendedName>
        <fullName evidence="6">Large ribosomal subunit protein mL49</fullName>
    </recommendedName>
</protein>
<proteinExistence type="inferred from homology"/>
<evidence type="ECO:0000256" key="3">
    <source>
        <dbReference type="ARBA" id="ARBA00022980"/>
    </source>
</evidence>
<evidence type="ECO:0000256" key="5">
    <source>
        <dbReference type="ARBA" id="ARBA00023274"/>
    </source>
</evidence>
<dbReference type="GO" id="GO:0003735">
    <property type="term" value="F:structural constituent of ribosome"/>
    <property type="evidence" value="ECO:0007669"/>
    <property type="project" value="InterPro"/>
</dbReference>
<dbReference type="PANTHER" id="PTHR13477:SF0">
    <property type="entry name" value="LARGE RIBOSOMAL SUBUNIT PROTEIN ML49"/>
    <property type="match status" value="1"/>
</dbReference>
<keyword evidence="3" id="KW-0689">Ribosomal protein</keyword>
<evidence type="ECO:0000256" key="1">
    <source>
        <dbReference type="ARBA" id="ARBA00004173"/>
    </source>
</evidence>
<evidence type="ECO:0000256" key="2">
    <source>
        <dbReference type="ARBA" id="ARBA00005677"/>
    </source>
</evidence>